<feature type="region of interest" description="Disordered" evidence="1">
    <location>
        <begin position="35"/>
        <end position="56"/>
    </location>
</feature>
<accession>A0A6A6P937</accession>
<feature type="domain" description="Phosphatidate phosphatase APP1 catalytic" evidence="2">
    <location>
        <begin position="363"/>
        <end position="512"/>
    </location>
</feature>
<feature type="compositionally biased region" description="Basic and acidic residues" evidence="1">
    <location>
        <begin position="547"/>
        <end position="565"/>
    </location>
</feature>
<dbReference type="InterPro" id="IPR036412">
    <property type="entry name" value="HAD-like_sf"/>
</dbReference>
<feature type="region of interest" description="Disordered" evidence="1">
    <location>
        <begin position="155"/>
        <end position="262"/>
    </location>
</feature>
<name>A0A6A6P937_9PEZI</name>
<reference evidence="3" key="1">
    <citation type="journal article" date="2020" name="Stud. Mycol.">
        <title>101 Dothideomycetes genomes: a test case for predicting lifestyles and emergence of pathogens.</title>
        <authorList>
            <person name="Haridas S."/>
            <person name="Albert R."/>
            <person name="Binder M."/>
            <person name="Bloem J."/>
            <person name="Labutti K."/>
            <person name="Salamov A."/>
            <person name="Andreopoulos B."/>
            <person name="Baker S."/>
            <person name="Barry K."/>
            <person name="Bills G."/>
            <person name="Bluhm B."/>
            <person name="Cannon C."/>
            <person name="Castanera R."/>
            <person name="Culley D."/>
            <person name="Daum C."/>
            <person name="Ezra D."/>
            <person name="Gonzalez J."/>
            <person name="Henrissat B."/>
            <person name="Kuo A."/>
            <person name="Liang C."/>
            <person name="Lipzen A."/>
            <person name="Lutzoni F."/>
            <person name="Magnuson J."/>
            <person name="Mondo S."/>
            <person name="Nolan M."/>
            <person name="Ohm R."/>
            <person name="Pangilinan J."/>
            <person name="Park H.-J."/>
            <person name="Ramirez L."/>
            <person name="Alfaro M."/>
            <person name="Sun H."/>
            <person name="Tritt A."/>
            <person name="Yoshinaga Y."/>
            <person name="Zwiers L.-H."/>
            <person name="Turgeon B."/>
            <person name="Goodwin S."/>
            <person name="Spatafora J."/>
            <person name="Crous P."/>
            <person name="Grigoriev I."/>
        </authorList>
    </citation>
    <scope>NUCLEOTIDE SEQUENCE</scope>
    <source>
        <strain evidence="3">ATCC 16933</strain>
    </source>
</reference>
<evidence type="ECO:0000259" key="2">
    <source>
        <dbReference type="Pfam" id="PF09949"/>
    </source>
</evidence>
<feature type="compositionally biased region" description="Low complexity" evidence="1">
    <location>
        <begin position="748"/>
        <end position="761"/>
    </location>
</feature>
<feature type="compositionally biased region" description="Basic and acidic residues" evidence="1">
    <location>
        <begin position="178"/>
        <end position="205"/>
    </location>
</feature>
<sequence length="851" mass="93645">MGGLRSEGREPGARRRKLAGYLKAANELRQSYQQSYSSGWGNRERQVTEPYDEQAPGAWPDAAMVRSGDEEMILFPSYARRHIKSKASRSDVRDTNGTGDAEFWRKQWEQYEDDNAIVDVDIRGWVYSPHRGAMNRKQRIFVGLARQLVGIPAPSGYESSQTGSAASSRNPSPQGLRQRADAKSSQRIDEIASKEAESIMKKGESEANVASRGGFSEQPNKASDADSVDMPENRGRSQMASSRPGQQSPGNTDSPGRDSPVNSIKRRESWVQPANMSPAELATANAHLMARLKPFLSNPLANTPISAFFYNESVSRQRTIMTNPYGHFAIRAALDFVPTHVRILASENLSVTERVLITEPKGVSVISDIDDTIKHSAISAGAREIFRNAFIRDLADLTIEGVKEWYIRLAKMGVKFHYVSNSPWQLYPVLTKFFSLAGLPPGSFHLKQYSGMLQGIFEPVAERKKGTLDKIASDFPERRFILVGDSGEADLEVYTQFVQENPGRVLGVYIRDVTIPQTQGFFDSSMGPLTGDRISNNDDNMQDFEEQERKEREARNGDVKEEKPPRLPPRRPTEPAAPQRHQMDPPMGKLVDFSNGEEPHRLSESPSNMRTAPDGISEVTASPKRNSIASIASAKKPAPTPPKKPTALRSGSSETKQKPGEAPSSRSSTPVRKPVPAPPPPRRSAPHTGQPTTSLSPQTDSSTQEQSQSYASSAREKLMSAYNQLPPASAHIPGSNRPASQTSRPNNSQTSQPAPRSSSAAPSPPTQPGKPAPPPPPPRRGLTSYPAAAASYAGSGREETWRRRWARAKEVLDSKGVVLRSWRVGEDVAEECVRVVEEVQRGLNEKESWGK</sequence>
<feature type="compositionally biased region" description="Pro residues" evidence="1">
    <location>
        <begin position="762"/>
        <end position="779"/>
    </location>
</feature>
<feature type="compositionally biased region" description="Low complexity" evidence="1">
    <location>
        <begin position="628"/>
        <end position="637"/>
    </location>
</feature>
<feature type="compositionally biased region" description="Polar residues" evidence="1">
    <location>
        <begin position="157"/>
        <end position="175"/>
    </location>
</feature>
<dbReference type="OrthoDB" id="2117591at2759"/>
<dbReference type="InterPro" id="IPR052935">
    <property type="entry name" value="Mg2+_PAP"/>
</dbReference>
<dbReference type="GO" id="GO:0008195">
    <property type="term" value="F:phosphatidate phosphatase activity"/>
    <property type="evidence" value="ECO:0007669"/>
    <property type="project" value="InterPro"/>
</dbReference>
<feature type="region of interest" description="Disordered" evidence="1">
    <location>
        <begin position="520"/>
        <end position="801"/>
    </location>
</feature>
<dbReference type="EMBL" id="MU001673">
    <property type="protein sequence ID" value="KAF2460389.1"/>
    <property type="molecule type" value="Genomic_DNA"/>
</dbReference>
<evidence type="ECO:0000313" key="3">
    <source>
        <dbReference type="EMBL" id="KAF2460389.1"/>
    </source>
</evidence>
<dbReference type="AlphaFoldDB" id="A0A6A6P937"/>
<feature type="compositionally biased region" description="Polar residues" evidence="1">
    <location>
        <begin position="737"/>
        <end position="747"/>
    </location>
</feature>
<evidence type="ECO:0000313" key="4">
    <source>
        <dbReference type="Proteomes" id="UP000799766"/>
    </source>
</evidence>
<evidence type="ECO:0000256" key="1">
    <source>
        <dbReference type="SAM" id="MobiDB-lite"/>
    </source>
</evidence>
<dbReference type="SUPFAM" id="SSF56784">
    <property type="entry name" value="HAD-like"/>
    <property type="match status" value="1"/>
</dbReference>
<dbReference type="PANTHER" id="PTHR28208">
    <property type="entry name" value="PHOSPHATIDATE PHOSPHATASE APP1"/>
    <property type="match status" value="1"/>
</dbReference>
<dbReference type="InterPro" id="IPR019236">
    <property type="entry name" value="APP1_cat"/>
</dbReference>
<keyword evidence="4" id="KW-1185">Reference proteome</keyword>
<dbReference type="PANTHER" id="PTHR28208:SF3">
    <property type="entry name" value="PHOSPHATIDATE PHOSPHATASE APP1"/>
    <property type="match status" value="1"/>
</dbReference>
<feature type="compositionally biased region" description="Low complexity" evidence="1">
    <location>
        <begin position="784"/>
        <end position="795"/>
    </location>
</feature>
<organism evidence="3 4">
    <name type="scientific">Lineolata rhizophorae</name>
    <dbReference type="NCBI Taxonomy" id="578093"/>
    <lineage>
        <taxon>Eukaryota</taxon>
        <taxon>Fungi</taxon>
        <taxon>Dikarya</taxon>
        <taxon>Ascomycota</taxon>
        <taxon>Pezizomycotina</taxon>
        <taxon>Dothideomycetes</taxon>
        <taxon>Dothideomycetes incertae sedis</taxon>
        <taxon>Lineolatales</taxon>
        <taxon>Lineolataceae</taxon>
        <taxon>Lineolata</taxon>
    </lineage>
</organism>
<protein>
    <recommendedName>
        <fullName evidence="2">Phosphatidate phosphatase APP1 catalytic domain-containing protein</fullName>
    </recommendedName>
</protein>
<dbReference type="InterPro" id="IPR017210">
    <property type="entry name" value="APP1"/>
</dbReference>
<gene>
    <name evidence="3" type="ORF">BDY21DRAFT_280251</name>
</gene>
<dbReference type="PIRSF" id="PIRSF037464">
    <property type="entry name" value="UCP037464_APP1"/>
    <property type="match status" value="1"/>
</dbReference>
<feature type="compositionally biased region" description="Low complexity" evidence="1">
    <location>
        <begin position="696"/>
        <end position="709"/>
    </location>
</feature>
<proteinExistence type="predicted"/>
<dbReference type="Pfam" id="PF09949">
    <property type="entry name" value="APP1_cat"/>
    <property type="match status" value="1"/>
</dbReference>
<dbReference type="Proteomes" id="UP000799766">
    <property type="component" value="Unassembled WGS sequence"/>
</dbReference>
<feature type="compositionally biased region" description="Polar residues" evidence="1">
    <location>
        <begin position="236"/>
        <end position="254"/>
    </location>
</feature>
<dbReference type="GO" id="GO:0030479">
    <property type="term" value="C:actin cortical patch"/>
    <property type="evidence" value="ECO:0007669"/>
    <property type="project" value="TreeGrafter"/>
</dbReference>
<feature type="compositionally biased region" description="Pro residues" evidence="1">
    <location>
        <begin position="673"/>
        <end position="683"/>
    </location>
</feature>